<dbReference type="InterPro" id="IPR017441">
    <property type="entry name" value="Protein_kinase_ATP_BS"/>
</dbReference>
<comment type="caution">
    <text evidence="7">The sequence shown here is derived from an EMBL/GenBank/DDBJ whole genome shotgun (WGS) entry which is preliminary data.</text>
</comment>
<name>A0ABU5F302_9BACT</name>
<keyword evidence="4 5" id="KW-0067">ATP-binding</keyword>
<evidence type="ECO:0000313" key="7">
    <source>
        <dbReference type="EMBL" id="MDY3561122.1"/>
    </source>
</evidence>
<keyword evidence="2 5" id="KW-0547">Nucleotide-binding</keyword>
<dbReference type="PROSITE" id="PS00108">
    <property type="entry name" value="PROTEIN_KINASE_ST"/>
    <property type="match status" value="1"/>
</dbReference>
<accession>A0ABU5F302</accession>
<dbReference type="RefSeq" id="WP_320687587.1">
    <property type="nucleotide sequence ID" value="NZ_JAXBLV010000189.1"/>
</dbReference>
<dbReference type="EMBL" id="JAXBLV010000189">
    <property type="protein sequence ID" value="MDY3561122.1"/>
    <property type="molecule type" value="Genomic_DNA"/>
</dbReference>
<dbReference type="PROSITE" id="PS50011">
    <property type="entry name" value="PROTEIN_KINASE_DOM"/>
    <property type="match status" value="1"/>
</dbReference>
<dbReference type="InterPro" id="IPR000719">
    <property type="entry name" value="Prot_kinase_dom"/>
</dbReference>
<feature type="binding site" evidence="5">
    <location>
        <position position="41"/>
    </location>
    <ligand>
        <name>ATP</name>
        <dbReference type="ChEBI" id="CHEBI:30616"/>
    </ligand>
</feature>
<proteinExistence type="predicted"/>
<evidence type="ECO:0000256" key="1">
    <source>
        <dbReference type="ARBA" id="ARBA00022679"/>
    </source>
</evidence>
<dbReference type="InterPro" id="IPR019734">
    <property type="entry name" value="TPR_rpt"/>
</dbReference>
<dbReference type="SMART" id="SM00028">
    <property type="entry name" value="TPR"/>
    <property type="match status" value="5"/>
</dbReference>
<dbReference type="Gene3D" id="3.30.200.20">
    <property type="entry name" value="Phosphorylase Kinase, domain 1"/>
    <property type="match status" value="1"/>
</dbReference>
<sequence length="691" mass="74517">MSPYDLPAVPGYTVRRWLGGGGMGVVYEAVAVDLKRPVALKLLREELLARPDARNRFRDEAEAIARLSHPNVVQIYEVGVHGGRPFLAMEFVPGGSLADRLGAGPLPVPAAVDLVRALARGVQHAHDRGVIHRDLKPANVLLSAGALDAPKLTDFGIAKLLDRNANRTRTGVLLGTPAYMAPEVVVNGPAAGGPAADVYGLGAILYECLTGRPPADGANTWATLWQVIQAAPTPPGRLRRNVARDLDAVCMKALAKDPAERYPSACALAEELDRLADGRAVLAPRRPRVRWGAVGRTARSAMAVFAVALLLFGAFEYRARWRDGTAAEQLGRDLLARGAHDEAERVLTLGRARIEPLPGTARLVRDLDRGVRESRRGRQAAELHELVDRLRFGYDPGALAGPDLKTLTDACDALWLARPALVPPAGAELSPEAERRLRSDLLDLALLSADIRARDENGRAEAARRLDEAEGLLGPDPALARLRAHYRGEPGWDRFDPADPTVTAWELYAVGRARLSAGALEGAAELLRRAVEREPQGFWPHFHLAACALRRGRAEEAVAGFSACLSLAQHRRGLCHYHRGLAYAAIRKEDANENAVRDFNRALELEPALAAAALHRGLLHRNAGRLPEAVADLELARRNGYPPAAVEYHLAGVSLASGDRPAALAHAERAHAADPANDMALALLNRLRSGH</sequence>
<keyword evidence="8" id="KW-1185">Reference proteome</keyword>
<dbReference type="InterPro" id="IPR011009">
    <property type="entry name" value="Kinase-like_dom_sf"/>
</dbReference>
<keyword evidence="3 7" id="KW-0418">Kinase</keyword>
<organism evidence="7 8">
    <name type="scientific">Gemmata algarum</name>
    <dbReference type="NCBI Taxonomy" id="2975278"/>
    <lineage>
        <taxon>Bacteria</taxon>
        <taxon>Pseudomonadati</taxon>
        <taxon>Planctomycetota</taxon>
        <taxon>Planctomycetia</taxon>
        <taxon>Gemmatales</taxon>
        <taxon>Gemmataceae</taxon>
        <taxon>Gemmata</taxon>
    </lineage>
</organism>
<dbReference type="SUPFAM" id="SSF56112">
    <property type="entry name" value="Protein kinase-like (PK-like)"/>
    <property type="match status" value="1"/>
</dbReference>
<evidence type="ECO:0000313" key="8">
    <source>
        <dbReference type="Proteomes" id="UP001272242"/>
    </source>
</evidence>
<dbReference type="PANTHER" id="PTHR43289:SF6">
    <property type="entry name" value="SERINE_THREONINE-PROTEIN KINASE NEKL-3"/>
    <property type="match status" value="1"/>
</dbReference>
<keyword evidence="1" id="KW-0808">Transferase</keyword>
<dbReference type="PANTHER" id="PTHR43289">
    <property type="entry name" value="MITOGEN-ACTIVATED PROTEIN KINASE KINASE KINASE 20-RELATED"/>
    <property type="match status" value="1"/>
</dbReference>
<dbReference type="PROSITE" id="PS00107">
    <property type="entry name" value="PROTEIN_KINASE_ATP"/>
    <property type="match status" value="1"/>
</dbReference>
<dbReference type="Gene3D" id="1.10.510.10">
    <property type="entry name" value="Transferase(Phosphotransferase) domain 1"/>
    <property type="match status" value="1"/>
</dbReference>
<dbReference type="Pfam" id="PF00069">
    <property type="entry name" value="Pkinase"/>
    <property type="match status" value="1"/>
</dbReference>
<dbReference type="CDD" id="cd14014">
    <property type="entry name" value="STKc_PknB_like"/>
    <property type="match status" value="1"/>
</dbReference>
<dbReference type="GO" id="GO:0016301">
    <property type="term" value="F:kinase activity"/>
    <property type="evidence" value="ECO:0007669"/>
    <property type="project" value="UniProtKB-KW"/>
</dbReference>
<dbReference type="Pfam" id="PF14559">
    <property type="entry name" value="TPR_19"/>
    <property type="match status" value="1"/>
</dbReference>
<dbReference type="SUPFAM" id="SSF48452">
    <property type="entry name" value="TPR-like"/>
    <property type="match status" value="1"/>
</dbReference>
<gene>
    <name evidence="7" type="ORF">R5W23_002383</name>
</gene>
<feature type="domain" description="Protein kinase" evidence="6">
    <location>
        <begin position="12"/>
        <end position="275"/>
    </location>
</feature>
<protein>
    <submittedName>
        <fullName evidence="7">Protein kinase</fullName>
    </submittedName>
</protein>
<reference evidence="8" key="1">
    <citation type="journal article" date="2023" name="Mar. Drugs">
        <title>Gemmata algarum, a Novel Planctomycete Isolated from an Algal Mat, Displays Antimicrobial Activity.</title>
        <authorList>
            <person name="Kumar G."/>
            <person name="Kallscheuer N."/>
            <person name="Kashif M."/>
            <person name="Ahamad S."/>
            <person name="Jagadeeshwari U."/>
            <person name="Pannikurungottu S."/>
            <person name="Haufschild T."/>
            <person name="Kabuu M."/>
            <person name="Sasikala C."/>
            <person name="Jogler C."/>
            <person name="Ramana C."/>
        </authorList>
    </citation>
    <scope>NUCLEOTIDE SEQUENCE [LARGE SCALE GENOMIC DNA]</scope>
    <source>
        <strain evidence="8">JC673</strain>
    </source>
</reference>
<evidence type="ECO:0000256" key="3">
    <source>
        <dbReference type="ARBA" id="ARBA00022777"/>
    </source>
</evidence>
<dbReference type="InterPro" id="IPR011990">
    <property type="entry name" value="TPR-like_helical_dom_sf"/>
</dbReference>
<evidence type="ECO:0000256" key="5">
    <source>
        <dbReference type="PROSITE-ProRule" id="PRU10141"/>
    </source>
</evidence>
<evidence type="ECO:0000256" key="2">
    <source>
        <dbReference type="ARBA" id="ARBA00022741"/>
    </source>
</evidence>
<dbReference type="SMART" id="SM00220">
    <property type="entry name" value="S_TKc"/>
    <property type="match status" value="1"/>
</dbReference>
<dbReference type="InterPro" id="IPR008271">
    <property type="entry name" value="Ser/Thr_kinase_AS"/>
</dbReference>
<evidence type="ECO:0000259" key="6">
    <source>
        <dbReference type="PROSITE" id="PS50011"/>
    </source>
</evidence>
<evidence type="ECO:0000256" key="4">
    <source>
        <dbReference type="ARBA" id="ARBA00022840"/>
    </source>
</evidence>
<dbReference type="Gene3D" id="1.25.40.10">
    <property type="entry name" value="Tetratricopeptide repeat domain"/>
    <property type="match status" value="1"/>
</dbReference>
<dbReference type="Proteomes" id="UP001272242">
    <property type="component" value="Unassembled WGS sequence"/>
</dbReference>